<dbReference type="KEGG" id="pspi:PS2015_2963"/>
<keyword evidence="2" id="KW-1185">Reference proteome</keyword>
<reference evidence="1 2" key="1">
    <citation type="submission" date="2015-11" db="EMBL/GenBank/DDBJ databases">
        <authorList>
            <person name="Zhang Y."/>
            <person name="Guo Z."/>
        </authorList>
    </citation>
    <scope>NUCLEOTIDE SEQUENCE [LARGE SCALE GENOMIC DNA]</scope>
    <source>
        <strain evidence="1 2">KCTC 32221</strain>
    </source>
</reference>
<proteinExistence type="predicted"/>
<evidence type="ECO:0000313" key="1">
    <source>
        <dbReference type="EMBL" id="ALO47590.1"/>
    </source>
</evidence>
<dbReference type="SUPFAM" id="SSF54285">
    <property type="entry name" value="MoaD/ThiS"/>
    <property type="match status" value="1"/>
</dbReference>
<dbReference type="Pfam" id="PF02597">
    <property type="entry name" value="ThiS"/>
    <property type="match status" value="1"/>
</dbReference>
<dbReference type="InterPro" id="IPR012675">
    <property type="entry name" value="Beta-grasp_dom_sf"/>
</dbReference>
<protein>
    <submittedName>
        <fullName evidence="1">Thiamine biosynthesis protein ThiS</fullName>
    </submittedName>
</protein>
<gene>
    <name evidence="1" type="ORF">PS2015_2963</name>
</gene>
<dbReference type="InterPro" id="IPR003749">
    <property type="entry name" value="ThiS/MoaD-like"/>
</dbReference>
<dbReference type="NCBIfam" id="TIGR01683">
    <property type="entry name" value="thiS"/>
    <property type="match status" value="1"/>
</dbReference>
<dbReference type="RefSeq" id="WP_058022966.1">
    <property type="nucleotide sequence ID" value="NZ_CP013189.1"/>
</dbReference>
<dbReference type="PANTHER" id="PTHR34472">
    <property type="entry name" value="SULFUR CARRIER PROTEIN THIS"/>
    <property type="match status" value="1"/>
</dbReference>
<dbReference type="PANTHER" id="PTHR34472:SF1">
    <property type="entry name" value="SULFUR CARRIER PROTEIN THIS"/>
    <property type="match status" value="1"/>
</dbReference>
<dbReference type="STRING" id="1249552.PS2015_2963"/>
<sequence>MKITVNGDAVELPAASSITQLLEHLHMTGGRVAVELNQQIIPRSQHAEQPLKEGDVVEIVHAIGGG</sequence>
<dbReference type="InterPro" id="IPR016155">
    <property type="entry name" value="Mopterin_synth/thiamin_S_b"/>
</dbReference>
<accession>A0A0S2KGY8</accession>
<dbReference type="EMBL" id="CP013189">
    <property type="protein sequence ID" value="ALO47590.1"/>
    <property type="molecule type" value="Genomic_DNA"/>
</dbReference>
<dbReference type="OrthoDB" id="9800283at2"/>
<organism evidence="1 2">
    <name type="scientific">Pseudohongiella spirulinae</name>
    <dbReference type="NCBI Taxonomy" id="1249552"/>
    <lineage>
        <taxon>Bacteria</taxon>
        <taxon>Pseudomonadati</taxon>
        <taxon>Pseudomonadota</taxon>
        <taxon>Gammaproteobacteria</taxon>
        <taxon>Pseudomonadales</taxon>
        <taxon>Pseudohongiellaceae</taxon>
        <taxon>Pseudohongiella</taxon>
    </lineage>
</organism>
<evidence type="ECO:0000313" key="2">
    <source>
        <dbReference type="Proteomes" id="UP000065641"/>
    </source>
</evidence>
<dbReference type="PATRIC" id="fig|1249552.3.peg.2993"/>
<dbReference type="AlphaFoldDB" id="A0A0S2KGY8"/>
<dbReference type="Gene3D" id="3.10.20.30">
    <property type="match status" value="1"/>
</dbReference>
<dbReference type="CDD" id="cd00565">
    <property type="entry name" value="Ubl_ThiS"/>
    <property type="match status" value="1"/>
</dbReference>
<dbReference type="InterPro" id="IPR010035">
    <property type="entry name" value="Thi_S"/>
</dbReference>
<dbReference type="Proteomes" id="UP000065641">
    <property type="component" value="Chromosome"/>
</dbReference>
<name>A0A0S2KGY8_9GAMM</name>